<name>A0AA96ENV5_9CAUD</name>
<feature type="compositionally biased region" description="Acidic residues" evidence="1">
    <location>
        <begin position="273"/>
        <end position="284"/>
    </location>
</feature>
<evidence type="ECO:0000313" key="2">
    <source>
        <dbReference type="EMBL" id="WNL49488.1"/>
    </source>
</evidence>
<proteinExistence type="predicted"/>
<accession>A0AA96ENV5</accession>
<evidence type="ECO:0000313" key="3">
    <source>
        <dbReference type="Proteomes" id="UP001304814"/>
    </source>
</evidence>
<feature type="compositionally biased region" description="Basic and acidic residues" evidence="1">
    <location>
        <begin position="223"/>
        <end position="235"/>
    </location>
</feature>
<feature type="region of interest" description="Disordered" evidence="1">
    <location>
        <begin position="223"/>
        <end position="284"/>
    </location>
</feature>
<evidence type="ECO:0000256" key="1">
    <source>
        <dbReference type="SAM" id="MobiDB-lite"/>
    </source>
</evidence>
<feature type="compositionally biased region" description="Basic and acidic residues" evidence="1">
    <location>
        <begin position="247"/>
        <end position="272"/>
    </location>
</feature>
<sequence length="284" mass="31750">MTNANGWDSVVREEENNGGGFNPENKIDFLTLAEGDTLIRILDAVPHRYNEWWAVKGDGGGKNGKGCRIPYHGKEDLLEKANQEFMNKKFKEADAKGLKDKARKDFLRDHGYSKTPYGKLKTKYVIHVLDVAAGEIKLLDGTGGIFENIKKIAARKGDPREYDLVINREGTGFQDTEYTVMYEGGDKEIAADVLEKYNKVKVDLVKLKGADFCTPEQAKRVADGAKWDDVLERTSSESSESDTPAGHTEDTPAKEEKPARKDEPVNIEKSEELSDDDLNDISFE</sequence>
<reference evidence="2 3" key="1">
    <citation type="submission" date="2023-07" db="EMBL/GenBank/DDBJ databases">
        <title>Isolation and characterization of Bacillus cereus bacteriophage DZ1 and its application in foods.</title>
        <authorList>
            <person name="Huang Z."/>
            <person name="Ding Y."/>
            <person name="Wu Q."/>
        </authorList>
    </citation>
    <scope>NUCLEOTIDE SEQUENCE [LARGE SCALE GENOMIC DNA]</scope>
</reference>
<organism evidence="2 3">
    <name type="scientific">Bacillus phage DZ1</name>
    <dbReference type="NCBI Taxonomy" id="3075862"/>
    <lineage>
        <taxon>Viruses</taxon>
        <taxon>Duplodnaviria</taxon>
        <taxon>Heunggongvirae</taxon>
        <taxon>Uroviricota</taxon>
        <taxon>Caudoviricetes</taxon>
        <taxon>Ehrlichviridae</taxon>
        <taxon>Dazunavirus</taxon>
        <taxon>Dazunavirus DZ1</taxon>
    </lineage>
</organism>
<keyword evidence="3" id="KW-1185">Reference proteome</keyword>
<dbReference type="EMBL" id="OR338916">
    <property type="protein sequence ID" value="WNL49488.1"/>
    <property type="molecule type" value="Genomic_DNA"/>
</dbReference>
<protein>
    <recommendedName>
        <fullName evidence="4">SsDNA binding protein</fullName>
    </recommendedName>
</protein>
<evidence type="ECO:0008006" key="4">
    <source>
        <dbReference type="Google" id="ProtNLM"/>
    </source>
</evidence>
<dbReference type="Proteomes" id="UP001304814">
    <property type="component" value="Segment"/>
</dbReference>